<dbReference type="EMBL" id="CP034864">
    <property type="protein sequence ID" value="QCI23932.1"/>
    <property type="molecule type" value="Genomic_DNA"/>
</dbReference>
<comment type="similarity">
    <text evidence="1">Belongs to the EndA/NucM nuclease family.</text>
</comment>
<proteinExistence type="inferred from homology"/>
<dbReference type="InterPro" id="IPR044925">
    <property type="entry name" value="His-Me_finger_sf"/>
</dbReference>
<dbReference type="Pfam" id="PF04231">
    <property type="entry name" value="Endonuclease_1"/>
    <property type="match status" value="1"/>
</dbReference>
<evidence type="ECO:0000313" key="5">
    <source>
        <dbReference type="Proteomes" id="UP000298745"/>
    </source>
</evidence>
<keyword evidence="2" id="KW-0540">Nuclease</keyword>
<gene>
    <name evidence="4" type="ORF">D9V74_01930</name>
</gene>
<reference evidence="4 5" key="1">
    <citation type="submission" date="2018-12" db="EMBL/GenBank/DDBJ databases">
        <authorList>
            <person name="Chong R.A."/>
        </authorList>
    </citation>
    <scope>NUCLEOTIDE SEQUENCE [LARGE SCALE GENOMIC DNA]</scope>
    <source>
        <strain evidence="4 5">Msa</strain>
    </source>
</reference>
<protein>
    <submittedName>
        <fullName evidence="4">Deoxyribonuclease I</fullName>
    </submittedName>
</protein>
<keyword evidence="3" id="KW-0378">Hydrolase</keyword>
<evidence type="ECO:0000256" key="3">
    <source>
        <dbReference type="ARBA" id="ARBA00022801"/>
    </source>
</evidence>
<dbReference type="PANTHER" id="PTHR33607">
    <property type="entry name" value="ENDONUCLEASE-1"/>
    <property type="match status" value="1"/>
</dbReference>
<evidence type="ECO:0000256" key="2">
    <source>
        <dbReference type="ARBA" id="ARBA00022722"/>
    </source>
</evidence>
<dbReference type="PANTHER" id="PTHR33607:SF2">
    <property type="entry name" value="ENDONUCLEASE-1"/>
    <property type="match status" value="1"/>
</dbReference>
<accession>A0A4D6Y305</accession>
<evidence type="ECO:0000256" key="1">
    <source>
        <dbReference type="ARBA" id="ARBA00006429"/>
    </source>
</evidence>
<evidence type="ECO:0000313" key="4">
    <source>
        <dbReference type="EMBL" id="QCI23932.1"/>
    </source>
</evidence>
<dbReference type="InterPro" id="IPR007346">
    <property type="entry name" value="Endonuclease-I"/>
</dbReference>
<dbReference type="OrthoDB" id="9800417at2"/>
<dbReference type="GO" id="GO:0004518">
    <property type="term" value="F:nuclease activity"/>
    <property type="evidence" value="ECO:0007669"/>
    <property type="project" value="UniProtKB-KW"/>
</dbReference>
<reference evidence="4 5" key="2">
    <citation type="submission" date="2019-05" db="EMBL/GenBank/DDBJ databases">
        <title>Genome evolution of the obligate endosymbiont Buchnera aphidicola.</title>
        <authorList>
            <person name="Moran N.A."/>
        </authorList>
    </citation>
    <scope>NUCLEOTIDE SEQUENCE [LARGE SCALE GENOMIC DNA]</scope>
    <source>
        <strain evidence="4 5">Msa</strain>
    </source>
</reference>
<dbReference type="AlphaFoldDB" id="A0A4D6Y305"/>
<organism evidence="4 5">
    <name type="scientific">Buchnera aphidicola</name>
    <name type="common">Macrosiphoniella sanborni</name>
    <dbReference type="NCBI Taxonomy" id="1241865"/>
    <lineage>
        <taxon>Bacteria</taxon>
        <taxon>Pseudomonadati</taxon>
        <taxon>Pseudomonadota</taxon>
        <taxon>Gammaproteobacteria</taxon>
        <taxon>Enterobacterales</taxon>
        <taxon>Erwiniaceae</taxon>
        <taxon>Buchnera</taxon>
    </lineage>
</organism>
<dbReference type="RefSeq" id="WP_158362791.1">
    <property type="nucleotide sequence ID" value="NZ_CP034864.1"/>
</dbReference>
<name>A0A4D6Y305_9GAMM</name>
<dbReference type="GO" id="GO:0016787">
    <property type="term" value="F:hydrolase activity"/>
    <property type="evidence" value="ECO:0007669"/>
    <property type="project" value="UniProtKB-KW"/>
</dbReference>
<dbReference type="Proteomes" id="UP000298745">
    <property type="component" value="Chromosome"/>
</dbReference>
<dbReference type="SUPFAM" id="SSF54060">
    <property type="entry name" value="His-Me finger endonucleases"/>
    <property type="match status" value="1"/>
</dbReference>
<sequence>MFFLSFNKKNNFKKRTINNFYQTQNAAIEIHKNAPGSFYCGCKILWKHKKGIPNLTSCGYKIRKNKVRAKRIEWEHVVPAWQFGHQKKCWKTGGRKKCINDAEYRYIALDLHNLQPAIGEINSDRSNFMYSQLTGHISKYGKCNMKIDFQKKIVEPPERARGMIARTYFYMIQKYNIVVSRKQRRLFYVWNKNFPVTKWECKREELIFKLQGNHNNYTYKQCNKKFK</sequence>